<sequence>MELIDAIKVIVQRNKNMGASIQTEEATKTALVMPFIQALGYDVFNPAEVVPEFVADIVDRKGEKIDYAIMKNNEPIMLIECKWSGGDLTQDHRVQLARYFMVVPARIGILTNGVEYEFYADLDESKQLDNKPFLKFNINDVNETALRELKKYSKNAFSIDAIIPAAEELKYTNEMKNYLADMLADPDEDFTKLLTKQVYDRRLTAPSLEKFKAITKKALSQFISDRVSDRLASALQEEKASASMPPETVSETPTAEENEKGKIITTQEEIDAFNIIRAILCRIVPIDRVAMRDTQSYCGIIFDDNNRLPICRLYFNTKGASVGIFDEVKKETRYPLENIGDLYNYTEQLVKVTEKYFNDRNDK</sequence>
<dbReference type="InterPro" id="IPR017035">
    <property type="entry name" value="UCP035009_HsdR_All3000-type"/>
</dbReference>
<evidence type="ECO:0000313" key="4">
    <source>
        <dbReference type="Proteomes" id="UP000027665"/>
    </source>
</evidence>
<dbReference type="PATRIC" id="fig|2754.20.peg.2274"/>
<gene>
    <name evidence="3" type="ORF">EH55_13055</name>
</gene>
<dbReference type="RefSeq" id="WP_037978702.1">
    <property type="nucleotide sequence ID" value="NZ_JMKI01000060.1"/>
</dbReference>
<comment type="caution">
    <text evidence="3">The sequence shown here is derived from an EMBL/GenBank/DDBJ whole genome shotgun (WGS) entry which is preliminary data.</text>
</comment>
<feature type="region of interest" description="Disordered" evidence="1">
    <location>
        <begin position="235"/>
        <end position="258"/>
    </location>
</feature>
<evidence type="ECO:0000256" key="1">
    <source>
        <dbReference type="SAM" id="MobiDB-lite"/>
    </source>
</evidence>
<feature type="domain" description="Type I restriction enzyme R protein N-terminal" evidence="2">
    <location>
        <begin position="24"/>
        <end position="121"/>
    </location>
</feature>
<evidence type="ECO:0000313" key="3">
    <source>
        <dbReference type="EMBL" id="KEJ91105.1"/>
    </source>
</evidence>
<organism evidence="3 4">
    <name type="scientific">Synergistes jonesii</name>
    <dbReference type="NCBI Taxonomy" id="2754"/>
    <lineage>
        <taxon>Bacteria</taxon>
        <taxon>Thermotogati</taxon>
        <taxon>Synergistota</taxon>
        <taxon>Synergistia</taxon>
        <taxon>Synergistales</taxon>
        <taxon>Synergistaceae</taxon>
        <taxon>Synergistes</taxon>
    </lineage>
</organism>
<evidence type="ECO:0000259" key="2">
    <source>
        <dbReference type="Pfam" id="PF13588"/>
    </source>
</evidence>
<reference evidence="3 4" key="1">
    <citation type="submission" date="2014-04" db="EMBL/GenBank/DDBJ databases">
        <title>Draft Genome Sequence of Synergistes jonesii.</title>
        <authorList>
            <person name="Coil D.A."/>
            <person name="Eisen J.A."/>
            <person name="Holland-Moritz H.E."/>
        </authorList>
    </citation>
    <scope>NUCLEOTIDE SEQUENCE [LARGE SCALE GENOMIC DNA]</scope>
    <source>
        <strain evidence="3 4">78-1</strain>
    </source>
</reference>
<accession>A0A073ING9</accession>
<dbReference type="STRING" id="2754.EH55_13055"/>
<name>A0A073ING9_9BACT</name>
<dbReference type="OrthoDB" id="9148007at2"/>
<protein>
    <recommendedName>
        <fullName evidence="2">Type I restriction enzyme R protein N-terminal domain-containing protein</fullName>
    </recommendedName>
</protein>
<proteinExistence type="predicted"/>
<dbReference type="Proteomes" id="UP000027665">
    <property type="component" value="Unassembled WGS sequence"/>
</dbReference>
<dbReference type="InterPro" id="IPR029464">
    <property type="entry name" value="HSDR_N"/>
</dbReference>
<dbReference type="EMBL" id="JMKI01000060">
    <property type="protein sequence ID" value="KEJ91105.1"/>
    <property type="molecule type" value="Genomic_DNA"/>
</dbReference>
<keyword evidence="4" id="KW-1185">Reference proteome</keyword>
<dbReference type="PIRSF" id="PIRSF035009">
    <property type="entry name" value="UCP035009_HSDR_N"/>
    <property type="match status" value="1"/>
</dbReference>
<dbReference type="eggNOG" id="COG4748">
    <property type="taxonomic scope" value="Bacteria"/>
</dbReference>
<dbReference type="GeneID" id="90984708"/>
<dbReference type="Pfam" id="PF13588">
    <property type="entry name" value="HSDR_N_2"/>
    <property type="match status" value="1"/>
</dbReference>
<dbReference type="AlphaFoldDB" id="A0A073ING9"/>